<dbReference type="Proteomes" id="UP000594800">
    <property type="component" value="Chromosome"/>
</dbReference>
<keyword evidence="1" id="KW-1133">Transmembrane helix</keyword>
<gene>
    <name evidence="2" type="ORF">I0K15_11035</name>
</gene>
<reference evidence="2 3" key="1">
    <citation type="submission" date="2020-11" db="EMBL/GenBank/DDBJ databases">
        <title>Description of Pontivivens ytuae sp. nov. isolated from deep sea sediment of Mariana Trench.</title>
        <authorList>
            <person name="Wang Z."/>
            <person name="Sun Q.-L."/>
            <person name="Xu X.-D."/>
            <person name="Tang Y.-Z."/>
            <person name="Zhang J."/>
        </authorList>
    </citation>
    <scope>NUCLEOTIDE SEQUENCE [LARGE SCALE GENOMIC DNA]</scope>
    <source>
        <strain evidence="2 3">MT2928</strain>
    </source>
</reference>
<evidence type="ECO:0000256" key="1">
    <source>
        <dbReference type="SAM" id="Phobius"/>
    </source>
</evidence>
<evidence type="ECO:0000313" key="3">
    <source>
        <dbReference type="Proteomes" id="UP000594800"/>
    </source>
</evidence>
<accession>A0A7S9LNV8</accession>
<proteinExistence type="predicted"/>
<dbReference type="EMBL" id="CP064942">
    <property type="protein sequence ID" value="QPH52361.1"/>
    <property type="molecule type" value="Genomic_DNA"/>
</dbReference>
<organism evidence="2 3">
    <name type="scientific">Pontivivens ytuae</name>
    <dbReference type="NCBI Taxonomy" id="2789856"/>
    <lineage>
        <taxon>Bacteria</taxon>
        <taxon>Pseudomonadati</taxon>
        <taxon>Pseudomonadota</taxon>
        <taxon>Alphaproteobacteria</taxon>
        <taxon>Rhodobacterales</taxon>
        <taxon>Paracoccaceae</taxon>
        <taxon>Pontivivens</taxon>
    </lineage>
</organism>
<feature type="transmembrane region" description="Helical" evidence="1">
    <location>
        <begin position="6"/>
        <end position="23"/>
    </location>
</feature>
<protein>
    <submittedName>
        <fullName evidence="2">Uncharacterized protein</fullName>
    </submittedName>
</protein>
<keyword evidence="3" id="KW-1185">Reference proteome</keyword>
<dbReference type="RefSeq" id="WP_196101575.1">
    <property type="nucleotide sequence ID" value="NZ_CP064942.1"/>
</dbReference>
<dbReference type="KEGG" id="poz:I0K15_11035"/>
<name>A0A7S9LNV8_9RHOB</name>
<sequence length="146" mass="15498">MPLDILIALVVLGIAGIVALVHFTGGSARRSFADGGEVHDAWLEDWPQDPPRGVDLSSDGRAAIVELAKGETGLIWVFGADTVSIRLAAGDIHDIRLHPGGLSIRLNRFETPSLTVTLDAASVALWTVRLARFAEVRPDTLAPEGA</sequence>
<keyword evidence="1" id="KW-0472">Membrane</keyword>
<dbReference type="AlphaFoldDB" id="A0A7S9LNV8"/>
<evidence type="ECO:0000313" key="2">
    <source>
        <dbReference type="EMBL" id="QPH52361.1"/>
    </source>
</evidence>
<keyword evidence="1" id="KW-0812">Transmembrane</keyword>